<dbReference type="NCBIfam" id="TIGR01214">
    <property type="entry name" value="rmlD"/>
    <property type="match status" value="1"/>
</dbReference>
<dbReference type="RefSeq" id="WP_085495072.1">
    <property type="nucleotide sequence ID" value="NZ_FXAZ01000003.1"/>
</dbReference>
<accession>A0A1X7KYY7</accession>
<dbReference type="PANTHER" id="PTHR10491:SF4">
    <property type="entry name" value="METHIONINE ADENOSYLTRANSFERASE 2 SUBUNIT BETA"/>
    <property type="match status" value="1"/>
</dbReference>
<name>A0A1X7KYY7_9BACL</name>
<proteinExistence type="inferred from homology"/>
<dbReference type="GO" id="GO:0008831">
    <property type="term" value="F:dTDP-4-dehydrorhamnose reductase activity"/>
    <property type="evidence" value="ECO:0007669"/>
    <property type="project" value="UniProtKB-EC"/>
</dbReference>
<comment type="pathway">
    <text evidence="2">Carbohydrate biosynthesis; dTDP-L-rhamnose biosynthesis.</text>
</comment>
<dbReference type="UniPathway" id="UPA00124"/>
<dbReference type="STRING" id="1852522.SAMN06295960_2873"/>
<dbReference type="Gene3D" id="3.90.25.10">
    <property type="entry name" value="UDP-galactose 4-epimerase, domain 1"/>
    <property type="match status" value="1"/>
</dbReference>
<reference evidence="4 5" key="1">
    <citation type="submission" date="2017-04" db="EMBL/GenBank/DDBJ databases">
        <authorList>
            <person name="Afonso C.L."/>
            <person name="Miller P.J."/>
            <person name="Scott M.A."/>
            <person name="Spackman E."/>
            <person name="Goraichik I."/>
            <person name="Dimitrov K.M."/>
            <person name="Suarez D.L."/>
            <person name="Swayne D.E."/>
        </authorList>
    </citation>
    <scope>NUCLEOTIDE SEQUENCE [LARGE SCALE GENOMIC DNA]</scope>
    <source>
        <strain evidence="4 5">11</strain>
    </source>
</reference>
<evidence type="ECO:0000256" key="2">
    <source>
        <dbReference type="RuleBase" id="RU364082"/>
    </source>
</evidence>
<evidence type="ECO:0000256" key="1">
    <source>
        <dbReference type="ARBA" id="ARBA00010944"/>
    </source>
</evidence>
<feature type="domain" description="RmlD-like substrate binding" evidence="3">
    <location>
        <begin position="1"/>
        <end position="279"/>
    </location>
</feature>
<evidence type="ECO:0000259" key="3">
    <source>
        <dbReference type="Pfam" id="PF04321"/>
    </source>
</evidence>
<sequence>MKVLVTGANGQLGTDVVRLLHERGLETIGLTRNEMDITDEHHCTSVINNLMPDAIIHCAAYTAVDAAEEDMISAFRVNTDGTRNLAVLCGALNIKFCYISTDYVFDGTSRVPYTEYDNTSPITVYGKSKLAGELLTHSLCSRYYIVRTSWVYGSNGNNFVKTMLKLGNEKKEINVVSDQCGSPTYTRDLAKFLGDLILTERYGIYHASNQGHCSWYEFAQAIFIEAGKQDIQVNPCTTQEYPRPAPRPAYSVMRHIAIETNGFQLLPDWRNSLKEFIKCYNG</sequence>
<dbReference type="CDD" id="cd05254">
    <property type="entry name" value="dTDP_HR_like_SDR_e"/>
    <property type="match status" value="1"/>
</dbReference>
<evidence type="ECO:0000313" key="4">
    <source>
        <dbReference type="EMBL" id="SMG46791.1"/>
    </source>
</evidence>
<dbReference type="Gene3D" id="3.40.50.720">
    <property type="entry name" value="NAD(P)-binding Rossmann-like Domain"/>
    <property type="match status" value="1"/>
</dbReference>
<dbReference type="SUPFAM" id="SSF51735">
    <property type="entry name" value="NAD(P)-binding Rossmann-fold domains"/>
    <property type="match status" value="1"/>
</dbReference>
<dbReference type="GO" id="GO:0019305">
    <property type="term" value="P:dTDP-rhamnose biosynthetic process"/>
    <property type="evidence" value="ECO:0007669"/>
    <property type="project" value="UniProtKB-UniPathway"/>
</dbReference>
<dbReference type="AlphaFoldDB" id="A0A1X7KYY7"/>
<dbReference type="Proteomes" id="UP000193834">
    <property type="component" value="Unassembled WGS sequence"/>
</dbReference>
<comment type="function">
    <text evidence="2">Catalyzes the reduction of dTDP-6-deoxy-L-lyxo-4-hexulose to yield dTDP-L-rhamnose.</text>
</comment>
<dbReference type="GO" id="GO:0005829">
    <property type="term" value="C:cytosol"/>
    <property type="evidence" value="ECO:0007669"/>
    <property type="project" value="TreeGrafter"/>
</dbReference>
<dbReference type="FunFam" id="3.40.50.720:FF:000159">
    <property type="entry name" value="dTDP-4-dehydrorhamnose reductase"/>
    <property type="match status" value="1"/>
</dbReference>
<gene>
    <name evidence="4" type="ORF">SAMN06295960_2873</name>
</gene>
<dbReference type="InterPro" id="IPR005913">
    <property type="entry name" value="dTDP_dehydrorham_reduct"/>
</dbReference>
<protein>
    <recommendedName>
        <fullName evidence="2">dTDP-4-dehydrorhamnose reductase</fullName>
        <ecNumber evidence="2">1.1.1.133</ecNumber>
    </recommendedName>
</protein>
<dbReference type="InterPro" id="IPR029903">
    <property type="entry name" value="RmlD-like-bd"/>
</dbReference>
<comment type="similarity">
    <text evidence="1 2">Belongs to the dTDP-4-dehydrorhamnose reductase family.</text>
</comment>
<dbReference type="OrthoDB" id="9803892at2"/>
<organism evidence="4 5">
    <name type="scientific">Paenibacillus aquistagni</name>
    <dbReference type="NCBI Taxonomy" id="1852522"/>
    <lineage>
        <taxon>Bacteria</taxon>
        <taxon>Bacillati</taxon>
        <taxon>Bacillota</taxon>
        <taxon>Bacilli</taxon>
        <taxon>Bacillales</taxon>
        <taxon>Paenibacillaceae</taxon>
        <taxon>Paenibacillus</taxon>
    </lineage>
</organism>
<dbReference type="Pfam" id="PF04321">
    <property type="entry name" value="RmlD_sub_bind"/>
    <property type="match status" value="1"/>
</dbReference>
<evidence type="ECO:0000313" key="5">
    <source>
        <dbReference type="Proteomes" id="UP000193834"/>
    </source>
</evidence>
<keyword evidence="2" id="KW-0521">NADP</keyword>
<dbReference type="EMBL" id="FXAZ01000003">
    <property type="protein sequence ID" value="SMG46791.1"/>
    <property type="molecule type" value="Genomic_DNA"/>
</dbReference>
<keyword evidence="2" id="KW-0560">Oxidoreductase</keyword>
<dbReference type="PANTHER" id="PTHR10491">
    <property type="entry name" value="DTDP-4-DEHYDRORHAMNOSE REDUCTASE"/>
    <property type="match status" value="1"/>
</dbReference>
<dbReference type="InterPro" id="IPR036291">
    <property type="entry name" value="NAD(P)-bd_dom_sf"/>
</dbReference>
<keyword evidence="5" id="KW-1185">Reference proteome</keyword>
<dbReference type="EC" id="1.1.1.133" evidence="2"/>